<dbReference type="PROSITE" id="PS00646">
    <property type="entry name" value="RIBOSOMAL_S13_1"/>
    <property type="match status" value="1"/>
</dbReference>
<dbReference type="Proteomes" id="UP000267246">
    <property type="component" value="Unassembled WGS sequence"/>
</dbReference>
<keyword evidence="5 7" id="KW-0687">Ribonucleoprotein</keyword>
<dbReference type="PANTHER" id="PTHR10871:SF1">
    <property type="entry name" value="SMALL RIBOSOMAL SUBUNIT PROTEIN US13M"/>
    <property type="match status" value="1"/>
</dbReference>
<keyword evidence="10" id="KW-0812">Transmembrane</keyword>
<dbReference type="EMBL" id="REFI01000006">
    <property type="protein sequence ID" value="RMA78598.1"/>
    <property type="molecule type" value="Genomic_DNA"/>
</dbReference>
<feature type="region of interest" description="Disordered" evidence="9">
    <location>
        <begin position="91"/>
        <end position="122"/>
    </location>
</feature>
<dbReference type="InterPro" id="IPR018269">
    <property type="entry name" value="Ribosomal_uS13_CS"/>
</dbReference>
<evidence type="ECO:0000256" key="3">
    <source>
        <dbReference type="ARBA" id="ARBA00022884"/>
    </source>
</evidence>
<dbReference type="OrthoDB" id="9803610at2"/>
<dbReference type="HAMAP" id="MF_01315">
    <property type="entry name" value="Ribosomal_uS13"/>
    <property type="match status" value="1"/>
</dbReference>
<evidence type="ECO:0000256" key="6">
    <source>
        <dbReference type="ARBA" id="ARBA00035166"/>
    </source>
</evidence>
<comment type="subunit">
    <text evidence="7">Part of the 30S ribosomal subunit. Forms a loose heterodimer with protein S19. Forms two bridges to the 50S subunit in the 70S ribosome.</text>
</comment>
<evidence type="ECO:0000313" key="11">
    <source>
        <dbReference type="EMBL" id="RMA78598.1"/>
    </source>
</evidence>
<evidence type="ECO:0000256" key="1">
    <source>
        <dbReference type="ARBA" id="ARBA00008080"/>
    </source>
</evidence>
<dbReference type="Gene3D" id="4.10.910.10">
    <property type="entry name" value="30s ribosomal protein s13, domain 2"/>
    <property type="match status" value="1"/>
</dbReference>
<evidence type="ECO:0000256" key="8">
    <source>
        <dbReference type="RuleBase" id="RU003830"/>
    </source>
</evidence>
<dbReference type="FunFam" id="1.10.8.50:FF:000001">
    <property type="entry name" value="30S ribosomal protein S13"/>
    <property type="match status" value="1"/>
</dbReference>
<dbReference type="InterPro" id="IPR019980">
    <property type="entry name" value="Ribosomal_uS13_bac-type"/>
</dbReference>
<proteinExistence type="inferred from homology"/>
<dbReference type="PIRSF" id="PIRSF002134">
    <property type="entry name" value="Ribosomal_S13"/>
    <property type="match status" value="1"/>
</dbReference>
<evidence type="ECO:0000256" key="9">
    <source>
        <dbReference type="SAM" id="MobiDB-lite"/>
    </source>
</evidence>
<dbReference type="GO" id="GO:0003735">
    <property type="term" value="F:structural constituent of ribosome"/>
    <property type="evidence" value="ECO:0007669"/>
    <property type="project" value="InterPro"/>
</dbReference>
<dbReference type="InterPro" id="IPR001892">
    <property type="entry name" value="Ribosomal_uS13"/>
</dbReference>
<keyword evidence="2 7" id="KW-0699">rRNA-binding</keyword>
<dbReference type="InterPro" id="IPR027437">
    <property type="entry name" value="Rbsml_uS13_C"/>
</dbReference>
<sequence>MARVLNVEIPNNKRVVVSLTYIFGIGPSLAKLILKNAKVDEDKRVKDLSEEELTRIRDEAKNYITEGDLKREVNLNIKRLMEIKSYRGIRHRKGLPVRGQSTKKNARTRKGPRKTIAGKKGK</sequence>
<keyword evidence="10" id="KW-0472">Membrane</keyword>
<reference evidence="11 12" key="1">
    <citation type="submission" date="2018-10" db="EMBL/GenBank/DDBJ databases">
        <title>Genomic Encyclopedia of Archaeal and Bacterial Type Strains, Phase II (KMG-II): from individual species to whole genera.</title>
        <authorList>
            <person name="Goeker M."/>
        </authorList>
    </citation>
    <scope>NUCLEOTIDE SEQUENCE [LARGE SCALE GENOMIC DNA]</scope>
    <source>
        <strain evidence="11 12">ATCC 29870</strain>
    </source>
</reference>
<dbReference type="AlphaFoldDB" id="A0A3M0A712"/>
<dbReference type="GO" id="GO:0019843">
    <property type="term" value="F:rRNA binding"/>
    <property type="evidence" value="ECO:0007669"/>
    <property type="project" value="UniProtKB-UniRule"/>
</dbReference>
<evidence type="ECO:0000256" key="2">
    <source>
        <dbReference type="ARBA" id="ARBA00022730"/>
    </source>
</evidence>
<comment type="function">
    <text evidence="7">Located at the top of the head of the 30S subunit, it contacts several helices of the 16S rRNA. In the 70S ribosome it contacts the 23S rRNA (bridge B1a) and protein L5 of the 50S subunit (bridge B1b), connecting the 2 subunits; these bridges are implicated in subunit movement. Contacts the tRNAs in the A and P-sites.</text>
</comment>
<gene>
    <name evidence="7" type="primary">rpsM</name>
    <name evidence="11" type="ORF">JN00_0239</name>
</gene>
<comment type="similarity">
    <text evidence="1 7 8">Belongs to the universal ribosomal protein uS13 family.</text>
</comment>
<keyword evidence="10" id="KW-1133">Transmembrane helix</keyword>
<keyword evidence="4 7" id="KW-0689">Ribosomal protein</keyword>
<dbReference type="GO" id="GO:0006412">
    <property type="term" value="P:translation"/>
    <property type="evidence" value="ECO:0007669"/>
    <property type="project" value="UniProtKB-UniRule"/>
</dbReference>
<feature type="compositionally biased region" description="Basic residues" evidence="9">
    <location>
        <begin position="104"/>
        <end position="122"/>
    </location>
</feature>
<dbReference type="PANTHER" id="PTHR10871">
    <property type="entry name" value="30S RIBOSOMAL PROTEIN S13/40S RIBOSOMAL PROTEIN S18"/>
    <property type="match status" value="1"/>
</dbReference>
<evidence type="ECO:0000256" key="5">
    <source>
        <dbReference type="ARBA" id="ARBA00023274"/>
    </source>
</evidence>
<dbReference type="GO" id="GO:0000049">
    <property type="term" value="F:tRNA binding"/>
    <property type="evidence" value="ECO:0007669"/>
    <property type="project" value="UniProtKB-UniRule"/>
</dbReference>
<feature type="transmembrane region" description="Helical" evidence="10">
    <location>
        <begin position="15"/>
        <end position="34"/>
    </location>
</feature>
<dbReference type="Pfam" id="PF00416">
    <property type="entry name" value="Ribosomal_S13"/>
    <property type="match status" value="1"/>
</dbReference>
<keyword evidence="12" id="KW-1185">Reference proteome</keyword>
<evidence type="ECO:0000256" key="4">
    <source>
        <dbReference type="ARBA" id="ARBA00022980"/>
    </source>
</evidence>
<dbReference type="RefSeq" id="WP_121940720.1">
    <property type="nucleotide sequence ID" value="NZ_CP137846.1"/>
</dbReference>
<dbReference type="Gene3D" id="1.10.8.50">
    <property type="match status" value="1"/>
</dbReference>
<keyword evidence="3 7" id="KW-0694">RNA-binding</keyword>
<protein>
    <recommendedName>
        <fullName evidence="6 7">Small ribosomal subunit protein uS13</fullName>
    </recommendedName>
</protein>
<keyword evidence="7" id="KW-0820">tRNA-binding</keyword>
<comment type="caution">
    <text evidence="11">The sequence shown here is derived from an EMBL/GenBank/DDBJ whole genome shotgun (WGS) entry which is preliminary data.</text>
</comment>
<dbReference type="GO" id="GO:0015935">
    <property type="term" value="C:small ribosomal subunit"/>
    <property type="evidence" value="ECO:0007669"/>
    <property type="project" value="TreeGrafter"/>
</dbReference>
<dbReference type="NCBIfam" id="TIGR03631">
    <property type="entry name" value="uS13_bact"/>
    <property type="match status" value="1"/>
</dbReference>
<dbReference type="FunFam" id="4.10.910.10:FF:000001">
    <property type="entry name" value="30S ribosomal protein S13"/>
    <property type="match status" value="1"/>
</dbReference>
<dbReference type="PROSITE" id="PS50159">
    <property type="entry name" value="RIBOSOMAL_S13_2"/>
    <property type="match status" value="1"/>
</dbReference>
<evidence type="ECO:0000256" key="10">
    <source>
        <dbReference type="SAM" id="Phobius"/>
    </source>
</evidence>
<dbReference type="InterPro" id="IPR010979">
    <property type="entry name" value="Ribosomal_uS13-like_H2TH"/>
</dbReference>
<evidence type="ECO:0000256" key="7">
    <source>
        <dbReference type="HAMAP-Rule" id="MF_01315"/>
    </source>
</evidence>
<accession>A0A3M0A712</accession>
<name>A0A3M0A712_9BACT</name>
<organism evidence="11 12">
    <name type="scientific">Metamycoplasma subdolum</name>
    <dbReference type="NCBI Taxonomy" id="92407"/>
    <lineage>
        <taxon>Bacteria</taxon>
        <taxon>Bacillati</taxon>
        <taxon>Mycoplasmatota</taxon>
        <taxon>Mycoplasmoidales</taxon>
        <taxon>Metamycoplasmataceae</taxon>
        <taxon>Metamycoplasma</taxon>
    </lineage>
</organism>
<evidence type="ECO:0000313" key="12">
    <source>
        <dbReference type="Proteomes" id="UP000267246"/>
    </source>
</evidence>
<dbReference type="GO" id="GO:0005829">
    <property type="term" value="C:cytosol"/>
    <property type="evidence" value="ECO:0007669"/>
    <property type="project" value="TreeGrafter"/>
</dbReference>
<dbReference type="SUPFAM" id="SSF46946">
    <property type="entry name" value="S13-like H2TH domain"/>
    <property type="match status" value="1"/>
</dbReference>